<comment type="caution">
    <text evidence="2">The sequence shown here is derived from an EMBL/GenBank/DDBJ whole genome shotgun (WGS) entry which is preliminary data.</text>
</comment>
<sequence length="296" mass="32785">MNETYPDPVTEGLTHSGQRLVQIIALATAGYRSHALRKARSAADAARADSATRSQADAEAKAAHAQARARWAPAHDRQWLDQAGLLDVAAAWGAAVPHAADHASAASAVRKCEQRLRNLHPHAMDHYDRHRAAGHDLLEAMRHAAPFFTRDPNVRTGHPATRRDALAEGTEQRWAASVHGPDRHEWDAHRQELRAQQIIADLQRQAHAEGRPHLLPAELHSVLGSTTNLPDDIIAKAVRTALASGPVRERTPVELAAEDFPYSIEEAMRMTVQRPLDDTHRRPPAQSPDQNRRRNR</sequence>
<name>A0A365H7B3_9ACTN</name>
<evidence type="ECO:0000313" key="3">
    <source>
        <dbReference type="Proteomes" id="UP000251891"/>
    </source>
</evidence>
<dbReference type="RefSeq" id="WP_111865156.1">
    <property type="nucleotide sequence ID" value="NZ_QLYX01000004.1"/>
</dbReference>
<feature type="region of interest" description="Disordered" evidence="1">
    <location>
        <begin position="43"/>
        <end position="74"/>
    </location>
</feature>
<reference evidence="2 3" key="1">
    <citation type="submission" date="2018-06" db="EMBL/GenBank/DDBJ databases">
        <title>Actinomadura craniellae sp. nov. isolated from marine sponge Craniella sp.</title>
        <authorList>
            <person name="Li L."/>
            <person name="Xu Q.H."/>
            <person name="Lin H.W."/>
            <person name="Lu Y.H."/>
        </authorList>
    </citation>
    <scope>NUCLEOTIDE SEQUENCE [LARGE SCALE GENOMIC DNA]</scope>
    <source>
        <strain evidence="2 3">LHW63021</strain>
    </source>
</reference>
<dbReference type="OrthoDB" id="3473505at2"/>
<feature type="region of interest" description="Disordered" evidence="1">
    <location>
        <begin position="271"/>
        <end position="296"/>
    </location>
</feature>
<protein>
    <submittedName>
        <fullName evidence="2">Uncharacterized protein</fullName>
    </submittedName>
</protein>
<gene>
    <name evidence="2" type="ORF">DPM19_09600</name>
</gene>
<evidence type="ECO:0000313" key="2">
    <source>
        <dbReference type="EMBL" id="RAY14995.1"/>
    </source>
</evidence>
<dbReference type="EMBL" id="QLYX01000004">
    <property type="protein sequence ID" value="RAY14995.1"/>
    <property type="molecule type" value="Genomic_DNA"/>
</dbReference>
<evidence type="ECO:0000256" key="1">
    <source>
        <dbReference type="SAM" id="MobiDB-lite"/>
    </source>
</evidence>
<organism evidence="2 3">
    <name type="scientific">Actinomadura craniellae</name>
    <dbReference type="NCBI Taxonomy" id="2231787"/>
    <lineage>
        <taxon>Bacteria</taxon>
        <taxon>Bacillati</taxon>
        <taxon>Actinomycetota</taxon>
        <taxon>Actinomycetes</taxon>
        <taxon>Streptosporangiales</taxon>
        <taxon>Thermomonosporaceae</taxon>
        <taxon>Actinomadura</taxon>
    </lineage>
</organism>
<dbReference type="Proteomes" id="UP000251891">
    <property type="component" value="Unassembled WGS sequence"/>
</dbReference>
<feature type="compositionally biased region" description="Low complexity" evidence="1">
    <location>
        <begin position="43"/>
        <end position="55"/>
    </location>
</feature>
<proteinExistence type="predicted"/>
<feature type="compositionally biased region" description="Low complexity" evidence="1">
    <location>
        <begin position="63"/>
        <end position="72"/>
    </location>
</feature>
<keyword evidence="3" id="KW-1185">Reference proteome</keyword>
<dbReference type="AlphaFoldDB" id="A0A365H7B3"/>
<feature type="region of interest" description="Disordered" evidence="1">
    <location>
        <begin position="149"/>
        <end position="183"/>
    </location>
</feature>
<accession>A0A365H7B3</accession>